<dbReference type="AlphaFoldDB" id="A0A0D0E3C9"/>
<evidence type="ECO:0000313" key="1">
    <source>
        <dbReference type="EMBL" id="KIK91490.1"/>
    </source>
</evidence>
<dbReference type="Proteomes" id="UP000054538">
    <property type="component" value="Unassembled WGS sequence"/>
</dbReference>
<accession>A0A0D0E3C9</accession>
<name>A0A0D0E3C9_9AGAM</name>
<dbReference type="HOGENOM" id="CLU_2873912_0_0_1"/>
<feature type="non-terminal residue" evidence="1">
    <location>
        <position position="64"/>
    </location>
</feature>
<protein>
    <submittedName>
        <fullName evidence="1">Uncharacterized protein</fullName>
    </submittedName>
</protein>
<evidence type="ECO:0000313" key="2">
    <source>
        <dbReference type="Proteomes" id="UP000054538"/>
    </source>
</evidence>
<sequence>APTVYMVSSGIALSSRGELNFDTTGSIHFLGPFHPATLFESSCLAMIKIFLHGLKTDRLVSLHH</sequence>
<dbReference type="OrthoDB" id="6418713at2759"/>
<organism evidence="1 2">
    <name type="scientific">Paxillus rubicundulus Ve08.2h10</name>
    <dbReference type="NCBI Taxonomy" id="930991"/>
    <lineage>
        <taxon>Eukaryota</taxon>
        <taxon>Fungi</taxon>
        <taxon>Dikarya</taxon>
        <taxon>Basidiomycota</taxon>
        <taxon>Agaricomycotina</taxon>
        <taxon>Agaricomycetes</taxon>
        <taxon>Agaricomycetidae</taxon>
        <taxon>Boletales</taxon>
        <taxon>Paxilineae</taxon>
        <taxon>Paxillaceae</taxon>
        <taxon>Paxillus</taxon>
    </lineage>
</organism>
<dbReference type="InParanoid" id="A0A0D0E3C9"/>
<dbReference type="EMBL" id="KN825382">
    <property type="protein sequence ID" value="KIK91490.1"/>
    <property type="molecule type" value="Genomic_DNA"/>
</dbReference>
<keyword evidence="2" id="KW-1185">Reference proteome</keyword>
<proteinExistence type="predicted"/>
<reference evidence="1 2" key="1">
    <citation type="submission" date="2014-04" db="EMBL/GenBank/DDBJ databases">
        <authorList>
            <consortium name="DOE Joint Genome Institute"/>
            <person name="Kuo A."/>
            <person name="Kohler A."/>
            <person name="Jargeat P."/>
            <person name="Nagy L.G."/>
            <person name="Floudas D."/>
            <person name="Copeland A."/>
            <person name="Barry K.W."/>
            <person name="Cichocki N."/>
            <person name="Veneault-Fourrey C."/>
            <person name="LaButti K."/>
            <person name="Lindquist E.A."/>
            <person name="Lipzen A."/>
            <person name="Lundell T."/>
            <person name="Morin E."/>
            <person name="Murat C."/>
            <person name="Sun H."/>
            <person name="Tunlid A."/>
            <person name="Henrissat B."/>
            <person name="Grigoriev I.V."/>
            <person name="Hibbett D.S."/>
            <person name="Martin F."/>
            <person name="Nordberg H.P."/>
            <person name="Cantor M.N."/>
            <person name="Hua S.X."/>
        </authorList>
    </citation>
    <scope>NUCLEOTIDE SEQUENCE [LARGE SCALE GENOMIC DNA]</scope>
    <source>
        <strain evidence="1 2">Ve08.2h10</strain>
    </source>
</reference>
<gene>
    <name evidence="1" type="ORF">PAXRUDRAFT_149395</name>
</gene>
<reference evidence="2" key="2">
    <citation type="submission" date="2015-01" db="EMBL/GenBank/DDBJ databases">
        <title>Evolutionary Origins and Diversification of the Mycorrhizal Mutualists.</title>
        <authorList>
            <consortium name="DOE Joint Genome Institute"/>
            <consortium name="Mycorrhizal Genomics Consortium"/>
            <person name="Kohler A."/>
            <person name="Kuo A."/>
            <person name="Nagy L.G."/>
            <person name="Floudas D."/>
            <person name="Copeland A."/>
            <person name="Barry K.W."/>
            <person name="Cichocki N."/>
            <person name="Veneault-Fourrey C."/>
            <person name="LaButti K."/>
            <person name="Lindquist E.A."/>
            <person name="Lipzen A."/>
            <person name="Lundell T."/>
            <person name="Morin E."/>
            <person name="Murat C."/>
            <person name="Riley R."/>
            <person name="Ohm R."/>
            <person name="Sun H."/>
            <person name="Tunlid A."/>
            <person name="Henrissat B."/>
            <person name="Grigoriev I.V."/>
            <person name="Hibbett D.S."/>
            <person name="Martin F."/>
        </authorList>
    </citation>
    <scope>NUCLEOTIDE SEQUENCE [LARGE SCALE GENOMIC DNA]</scope>
    <source>
        <strain evidence="2">Ve08.2h10</strain>
    </source>
</reference>